<evidence type="ECO:0000256" key="7">
    <source>
        <dbReference type="PROSITE-ProRule" id="PRU00418"/>
    </source>
</evidence>
<comment type="caution">
    <text evidence="8">The sequence shown here is derived from an EMBL/GenBank/DDBJ whole genome shotgun (WGS) entry which is preliminary data.</text>
</comment>
<dbReference type="GO" id="GO:0009401">
    <property type="term" value="P:phosphoenolpyruvate-dependent sugar phosphotransferase system"/>
    <property type="evidence" value="ECO:0007669"/>
    <property type="project" value="UniProtKB-KW"/>
</dbReference>
<name>A0A9D1ZBK7_9ACTN</name>
<dbReference type="EMBL" id="DXCP01000034">
    <property type="protein sequence ID" value="HIY79720.1"/>
    <property type="molecule type" value="Genomic_DNA"/>
</dbReference>
<dbReference type="PANTHER" id="PTHR34382:SF7">
    <property type="entry name" value="PTS SYSTEM N,N'-DIACETYLCHITOBIOSE-SPECIFIC EIIA COMPONENT"/>
    <property type="match status" value="1"/>
</dbReference>
<evidence type="ECO:0000256" key="2">
    <source>
        <dbReference type="ARBA" id="ARBA00022597"/>
    </source>
</evidence>
<dbReference type="PANTHER" id="PTHR34382">
    <property type="entry name" value="PTS SYSTEM N,N'-DIACETYLCHITOBIOSE-SPECIFIC EIIA COMPONENT"/>
    <property type="match status" value="1"/>
</dbReference>
<proteinExistence type="predicted"/>
<dbReference type="Pfam" id="PF02255">
    <property type="entry name" value="PTS_IIA"/>
    <property type="match status" value="1"/>
</dbReference>
<feature type="modified residue" description="Phosphohistidine; by HPr" evidence="7">
    <location>
        <position position="76"/>
    </location>
</feature>
<evidence type="ECO:0000256" key="5">
    <source>
        <dbReference type="PIRSR" id="PIRSR000699-1"/>
    </source>
</evidence>
<evidence type="ECO:0000313" key="8">
    <source>
        <dbReference type="EMBL" id="HIY79720.1"/>
    </source>
</evidence>
<keyword evidence="6" id="KW-0479">Metal-binding</keyword>
<keyword evidence="1" id="KW-0813">Transport</keyword>
<dbReference type="PIRSF" id="PIRSF000699">
    <property type="entry name" value="PTS_IILac_III"/>
    <property type="match status" value="1"/>
</dbReference>
<dbReference type="SUPFAM" id="SSF46973">
    <property type="entry name" value="Enzyme IIa from lactose specific PTS, IIa-lac"/>
    <property type="match status" value="1"/>
</dbReference>
<evidence type="ECO:0000313" key="9">
    <source>
        <dbReference type="Proteomes" id="UP000824133"/>
    </source>
</evidence>
<keyword evidence="2" id="KW-0762">Sugar transport</keyword>
<dbReference type="InterPro" id="IPR003188">
    <property type="entry name" value="PTS_IIA_lac/cel"/>
</dbReference>
<dbReference type="GO" id="GO:0046872">
    <property type="term" value="F:metal ion binding"/>
    <property type="evidence" value="ECO:0007669"/>
    <property type="project" value="UniProtKB-KW"/>
</dbReference>
<sequence length="105" mass="11447">MDELMRVSFQIIAAVGGARSSYVEAVKAAKNGDFDAADELIKKGDEGFIEGHNAHNGLIQQEASGNPVDMTLIITHAEDQLMAAESFKIVALELIDIYRRLAEKN</sequence>
<evidence type="ECO:0000256" key="1">
    <source>
        <dbReference type="ARBA" id="ARBA00022448"/>
    </source>
</evidence>
<evidence type="ECO:0000256" key="4">
    <source>
        <dbReference type="ARBA" id="ARBA00022683"/>
    </source>
</evidence>
<gene>
    <name evidence="8" type="ORF">IAA42_04705</name>
</gene>
<dbReference type="PROSITE" id="PS51095">
    <property type="entry name" value="PTS_EIIA_TYPE_3"/>
    <property type="match status" value="1"/>
</dbReference>
<organism evidence="8 9">
    <name type="scientific">Candidatus Olsenella excrementavium</name>
    <dbReference type="NCBI Taxonomy" id="2838709"/>
    <lineage>
        <taxon>Bacteria</taxon>
        <taxon>Bacillati</taxon>
        <taxon>Actinomycetota</taxon>
        <taxon>Coriobacteriia</taxon>
        <taxon>Coriobacteriales</taxon>
        <taxon>Atopobiaceae</taxon>
        <taxon>Olsenella</taxon>
    </lineage>
</organism>
<feature type="binding site" evidence="6">
    <location>
        <position position="79"/>
    </location>
    <ligand>
        <name>Mg(2+)</name>
        <dbReference type="ChEBI" id="CHEBI:18420"/>
        <note>ligand shared between all trimeric partners</note>
    </ligand>
</feature>
<evidence type="ECO:0000256" key="6">
    <source>
        <dbReference type="PIRSR" id="PIRSR000699-2"/>
    </source>
</evidence>
<keyword evidence="3" id="KW-0808">Transferase</keyword>
<protein>
    <submittedName>
        <fullName evidence="8">PTS lactose/cellobiose transporter subunit IIA</fullName>
    </submittedName>
</protein>
<evidence type="ECO:0000256" key="3">
    <source>
        <dbReference type="ARBA" id="ARBA00022679"/>
    </source>
</evidence>
<feature type="active site" description="Tele-phosphohistidine intermediate" evidence="5">
    <location>
        <position position="76"/>
    </location>
</feature>
<dbReference type="Gene3D" id="1.20.58.80">
    <property type="entry name" value="Phosphotransferase system, lactose/cellobiose-type IIA subunit"/>
    <property type="match status" value="1"/>
</dbReference>
<reference evidence="8" key="2">
    <citation type="submission" date="2021-04" db="EMBL/GenBank/DDBJ databases">
        <authorList>
            <person name="Gilroy R."/>
        </authorList>
    </citation>
    <scope>NUCLEOTIDE SEQUENCE</scope>
    <source>
        <strain evidence="8">ChiHjej10B9-743</strain>
    </source>
</reference>
<reference evidence="8" key="1">
    <citation type="journal article" date="2021" name="PeerJ">
        <title>Extensive microbial diversity within the chicken gut microbiome revealed by metagenomics and culture.</title>
        <authorList>
            <person name="Gilroy R."/>
            <person name="Ravi A."/>
            <person name="Getino M."/>
            <person name="Pursley I."/>
            <person name="Horton D.L."/>
            <person name="Alikhan N.F."/>
            <person name="Baker D."/>
            <person name="Gharbi K."/>
            <person name="Hall N."/>
            <person name="Watson M."/>
            <person name="Adriaenssens E.M."/>
            <person name="Foster-Nyarko E."/>
            <person name="Jarju S."/>
            <person name="Secka A."/>
            <person name="Antonio M."/>
            <person name="Oren A."/>
            <person name="Chaudhuri R.R."/>
            <person name="La Ragione R."/>
            <person name="Hildebrand F."/>
            <person name="Pallen M.J."/>
        </authorList>
    </citation>
    <scope>NUCLEOTIDE SEQUENCE</scope>
    <source>
        <strain evidence="8">ChiHjej10B9-743</strain>
    </source>
</reference>
<keyword evidence="4" id="KW-0598">Phosphotransferase system</keyword>
<dbReference type="Proteomes" id="UP000824133">
    <property type="component" value="Unassembled WGS sequence"/>
</dbReference>
<dbReference type="AlphaFoldDB" id="A0A9D1ZBK7"/>
<keyword evidence="6" id="KW-0460">Magnesium</keyword>
<comment type="cofactor">
    <cofactor evidence="6">
        <name>Mg(2+)</name>
        <dbReference type="ChEBI" id="CHEBI:18420"/>
    </cofactor>
    <text evidence="6">Binds 1 Mg(2+) ion per trimer.</text>
</comment>
<dbReference type="InterPro" id="IPR036542">
    <property type="entry name" value="PTS_IIA_lac/cel_sf"/>
</dbReference>
<accession>A0A9D1ZBK7</accession>
<dbReference type="GO" id="GO:0016740">
    <property type="term" value="F:transferase activity"/>
    <property type="evidence" value="ECO:0007669"/>
    <property type="project" value="UniProtKB-KW"/>
</dbReference>